<keyword evidence="1" id="KW-0732">Signal</keyword>
<dbReference type="AlphaFoldDB" id="F7NJG4"/>
<dbReference type="EMBL" id="AFGF01000087">
    <property type="protein sequence ID" value="EGO63794.1"/>
    <property type="molecule type" value="Genomic_DNA"/>
</dbReference>
<dbReference type="eggNOG" id="COG3755">
    <property type="taxonomic scope" value="Bacteria"/>
</dbReference>
<feature type="chain" id="PRO_5003359479" description="Lysozyme inhibitor LprI-like N-terminal domain-containing protein" evidence="1">
    <location>
        <begin position="37"/>
        <end position="380"/>
    </location>
</feature>
<evidence type="ECO:0000259" key="2">
    <source>
        <dbReference type="Pfam" id="PF07007"/>
    </source>
</evidence>
<dbReference type="OrthoDB" id="86940at2"/>
<keyword evidence="4" id="KW-1185">Reference proteome</keyword>
<feature type="domain" description="Lysozyme inhibitor LprI-like N-terminal" evidence="2">
    <location>
        <begin position="62"/>
        <end position="153"/>
    </location>
</feature>
<accession>F7NJG4</accession>
<dbReference type="InterPro" id="IPR009739">
    <property type="entry name" value="LprI-like_N"/>
</dbReference>
<protein>
    <recommendedName>
        <fullName evidence="2">Lysozyme inhibitor LprI-like N-terminal domain-containing protein</fullName>
    </recommendedName>
</protein>
<gene>
    <name evidence="3" type="ORF">ALO_11099</name>
</gene>
<evidence type="ECO:0000256" key="1">
    <source>
        <dbReference type="SAM" id="SignalP"/>
    </source>
</evidence>
<feature type="signal peptide" evidence="1">
    <location>
        <begin position="1"/>
        <end position="36"/>
    </location>
</feature>
<evidence type="ECO:0000313" key="3">
    <source>
        <dbReference type="EMBL" id="EGO63794.1"/>
    </source>
</evidence>
<dbReference type="RefSeq" id="WP_004095550.1">
    <property type="nucleotide sequence ID" value="NZ_AFGF01000087.1"/>
</dbReference>
<dbReference type="Proteomes" id="UP000003240">
    <property type="component" value="Unassembled WGS sequence"/>
</dbReference>
<organism evidence="3 4">
    <name type="scientific">Acetonema longum DSM 6540</name>
    <dbReference type="NCBI Taxonomy" id="1009370"/>
    <lineage>
        <taxon>Bacteria</taxon>
        <taxon>Bacillati</taxon>
        <taxon>Bacillota</taxon>
        <taxon>Negativicutes</taxon>
        <taxon>Acetonemataceae</taxon>
        <taxon>Acetonema</taxon>
    </lineage>
</organism>
<dbReference type="Pfam" id="PF07007">
    <property type="entry name" value="LprI"/>
    <property type="match status" value="1"/>
</dbReference>
<reference evidence="3 4" key="1">
    <citation type="journal article" date="2011" name="EMBO J.">
        <title>Structural diversity of bacterial flagellar motors.</title>
        <authorList>
            <person name="Chen S."/>
            <person name="Beeby M."/>
            <person name="Murphy G.E."/>
            <person name="Leadbetter J.R."/>
            <person name="Hendrixson D.R."/>
            <person name="Briegel A."/>
            <person name="Li Z."/>
            <person name="Shi J."/>
            <person name="Tocheva E.I."/>
            <person name="Muller A."/>
            <person name="Dobro M.J."/>
            <person name="Jensen G.J."/>
        </authorList>
    </citation>
    <scope>NUCLEOTIDE SEQUENCE [LARGE SCALE GENOMIC DNA]</scope>
    <source>
        <strain evidence="3 4">DSM 6540</strain>
    </source>
</reference>
<dbReference type="Gene3D" id="1.20.1270.180">
    <property type="match status" value="1"/>
</dbReference>
<comment type="caution">
    <text evidence="3">The sequence shown here is derived from an EMBL/GenBank/DDBJ whole genome shotgun (WGS) entry which is preliminary data.</text>
</comment>
<name>F7NJG4_9FIRM</name>
<proteinExistence type="predicted"/>
<evidence type="ECO:0000313" key="4">
    <source>
        <dbReference type="Proteomes" id="UP000003240"/>
    </source>
</evidence>
<sequence>MEARDQMNNHMVKKLLVAMLLVLGVIAIHFSQGAWAADETSLTEQKNENFQVDRSDPGFRGNQGEMNEAAYREFKRADDKLNAIYAQIFVKYKNNKLFLDKLTSAEIAWIKFRDAHLESIYPEKDTTMHYGSVYPMVYYIGKANLTWDRVKQLNQWLIDYPEGTLGLGSRGQINADTAKSSEKTDPNGPMLVQFGSNVASFVPNGWKLIKQASGDLNEDGLDDIAGVIEYDAPYRRGLEEAPPRILFIALKEKNGYRLSIQKNKFILKADEGGVWGDPFHSISVDRGSCLITFYGGSNYRWAYDLRFRYQNEGWYLIGFTAENWYTGTGNGEKEDYNLLTGVEIISTVEKNAIVHEEAVNRGKKVINLKDISEPFDVVKK</sequence>